<dbReference type="Pfam" id="PF00172">
    <property type="entry name" value="Zn_clus"/>
    <property type="match status" value="1"/>
</dbReference>
<feature type="transmembrane region" description="Helical" evidence="5">
    <location>
        <begin position="631"/>
        <end position="655"/>
    </location>
</feature>
<dbReference type="InterPro" id="IPR050675">
    <property type="entry name" value="OAF3"/>
</dbReference>
<proteinExistence type="predicted"/>
<keyword evidence="8" id="KW-1185">Reference proteome</keyword>
<dbReference type="PANTHER" id="PTHR31069">
    <property type="entry name" value="OLEATE-ACTIVATED TRANSCRIPTION FACTOR 1-RELATED"/>
    <property type="match status" value="1"/>
</dbReference>
<dbReference type="RefSeq" id="XP_062877450.1">
    <property type="nucleotide sequence ID" value="XM_063021380.1"/>
</dbReference>
<protein>
    <recommendedName>
        <fullName evidence="6">Zn(2)-C6 fungal-type domain-containing protein</fullName>
    </recommendedName>
</protein>
<name>A0AAX4H973_9ASCO</name>
<keyword evidence="1" id="KW-0805">Transcription regulation</keyword>
<dbReference type="GeneID" id="88173433"/>
<dbReference type="PROSITE" id="PS50048">
    <property type="entry name" value="ZN2_CY6_FUNGAL_2"/>
    <property type="match status" value="1"/>
</dbReference>
<keyword evidence="2" id="KW-0238">DNA-binding</keyword>
<reference evidence="7 8" key="1">
    <citation type="submission" date="2023-10" db="EMBL/GenBank/DDBJ databases">
        <title>Draft Genome Sequence of Candida saopaulonensis from a very Premature Infant with Sepsis.</title>
        <authorList>
            <person name="Ning Y."/>
            <person name="Dai R."/>
            <person name="Xiao M."/>
            <person name="Xu Y."/>
            <person name="Yan Q."/>
            <person name="Zhang L."/>
        </authorList>
    </citation>
    <scope>NUCLEOTIDE SEQUENCE [LARGE SCALE GENOMIC DNA]</scope>
    <source>
        <strain evidence="7 8">19XY460</strain>
    </source>
</reference>
<dbReference type="Proteomes" id="UP001338582">
    <property type="component" value="Chromosome 3"/>
</dbReference>
<keyword evidence="3" id="KW-0804">Transcription</keyword>
<feature type="transmembrane region" description="Helical" evidence="5">
    <location>
        <begin position="310"/>
        <end position="327"/>
    </location>
</feature>
<evidence type="ECO:0000313" key="8">
    <source>
        <dbReference type="Proteomes" id="UP001338582"/>
    </source>
</evidence>
<dbReference type="GO" id="GO:0005634">
    <property type="term" value="C:nucleus"/>
    <property type="evidence" value="ECO:0007669"/>
    <property type="project" value="TreeGrafter"/>
</dbReference>
<dbReference type="GO" id="GO:0000978">
    <property type="term" value="F:RNA polymerase II cis-regulatory region sequence-specific DNA binding"/>
    <property type="evidence" value="ECO:0007669"/>
    <property type="project" value="TreeGrafter"/>
</dbReference>
<dbReference type="Gene3D" id="4.10.240.10">
    <property type="entry name" value="Zn(2)-C6 fungal-type DNA-binding domain"/>
    <property type="match status" value="1"/>
</dbReference>
<sequence>MSGTPEPTKKKRKRNTIVCLRCRKKKARCDKNLPCNQCIKAKCASECTYGSKPIWSTSPENRATNQPAHSTVQLETPIDYSSKVYPEKEVFIPRNSNPLRIHLEDKQYLVGVNPMVRSTDMINLHMDLSRVEDYTHGSNDPKKSWSLPYRGIKVAARPIGFNEVSQQEHGASLFWSYSYNEERLRIFLAQMLRTRDPNVLKTTADYFGARFISNSPQSQQDAKAKVTLYGLALGLGYNLDCSEQDHFHILLGKIFPKKVVLVTYLEWFFAKVYPVYPIVDEAWIYEQVNRLFTYSMSGEVLLLVNSGSRVDFLILGIILLMTRLAYLSQLTNIRTQNEVTLMSTRIGNLSMADHPITLSAVDFAFELIHQGSSRRKVSFLYIQACMFKCITKMLALENEAALYAFDSDCSVSHLVLMAVSLSLERDPDNITNFPGEAKHRNLRRKIWYTLLIIDYQTVTIYHSARCIAPDSYNIVLPAFTKEGSNLSDLELEEASIAHLRDTFRAFEAAEDLIALNLNLQLNYPVITVLEKLHDLEVTVAEKLGTTGSIIENAPSNRFTQVLGASKLRTQVVLRLFMASIYYFLHIYYLYKDDQDLEFFFFRKVLLIVYSELDWLSMELVVKSREFFNSNFALIMSPIILIYIHIYSMVSLGFFVRLRCSMIISQNSPEKLAHYQQLFNHNHSKVISKLKVTKLLGERYFFAWKCSKTHDFGCQVIYGTSLYETSVEQLEKTALKLTDLQILDLSATVSIETPLQFDDAQFLSDHCYADCDRVEERFLKGKDLYKNIQTDNFWIQLNSITEKDLVIFGLSTNLKTSKENGETHVVSTNSIPGVTLNVLPQPDLIFSNTDMKPVLTPGNGAKYPLLPSMSNGGPAMTMSQQDANIYASDIIPELRDLLDFNTMTTDLSLDDFFACSLKPNNMP</sequence>
<gene>
    <name evidence="7" type="ORF">PUMCH_002368</name>
</gene>
<evidence type="ECO:0000256" key="1">
    <source>
        <dbReference type="ARBA" id="ARBA00023015"/>
    </source>
</evidence>
<evidence type="ECO:0000259" key="6">
    <source>
        <dbReference type="PROSITE" id="PS50048"/>
    </source>
</evidence>
<dbReference type="GO" id="GO:0045944">
    <property type="term" value="P:positive regulation of transcription by RNA polymerase II"/>
    <property type="evidence" value="ECO:0007669"/>
    <property type="project" value="TreeGrafter"/>
</dbReference>
<dbReference type="GO" id="GO:0008270">
    <property type="term" value="F:zinc ion binding"/>
    <property type="evidence" value="ECO:0007669"/>
    <property type="project" value="InterPro"/>
</dbReference>
<evidence type="ECO:0000256" key="3">
    <source>
        <dbReference type="ARBA" id="ARBA00023163"/>
    </source>
</evidence>
<dbReference type="SMART" id="SM00066">
    <property type="entry name" value="GAL4"/>
    <property type="match status" value="1"/>
</dbReference>
<evidence type="ECO:0000256" key="4">
    <source>
        <dbReference type="ARBA" id="ARBA00023242"/>
    </source>
</evidence>
<evidence type="ECO:0000256" key="2">
    <source>
        <dbReference type="ARBA" id="ARBA00023125"/>
    </source>
</evidence>
<keyword evidence="4" id="KW-0539">Nucleus</keyword>
<accession>A0AAX4H973</accession>
<evidence type="ECO:0000256" key="5">
    <source>
        <dbReference type="SAM" id="Phobius"/>
    </source>
</evidence>
<keyword evidence="5" id="KW-0812">Transmembrane</keyword>
<dbReference type="EMBL" id="CP138896">
    <property type="protein sequence ID" value="WPK25067.1"/>
    <property type="molecule type" value="Genomic_DNA"/>
</dbReference>
<dbReference type="KEGG" id="asau:88173433"/>
<dbReference type="AlphaFoldDB" id="A0AAX4H973"/>
<dbReference type="CDD" id="cd00067">
    <property type="entry name" value="GAL4"/>
    <property type="match status" value="1"/>
</dbReference>
<organism evidence="7 8">
    <name type="scientific">Australozyma saopauloensis</name>
    <dbReference type="NCBI Taxonomy" id="291208"/>
    <lineage>
        <taxon>Eukaryota</taxon>
        <taxon>Fungi</taxon>
        <taxon>Dikarya</taxon>
        <taxon>Ascomycota</taxon>
        <taxon>Saccharomycotina</taxon>
        <taxon>Pichiomycetes</taxon>
        <taxon>Metschnikowiaceae</taxon>
        <taxon>Australozyma</taxon>
    </lineage>
</organism>
<feature type="domain" description="Zn(2)-C6 fungal-type" evidence="6">
    <location>
        <begin position="18"/>
        <end position="49"/>
    </location>
</feature>
<dbReference type="CDD" id="cd12148">
    <property type="entry name" value="fungal_TF_MHR"/>
    <property type="match status" value="1"/>
</dbReference>
<dbReference type="GO" id="GO:0000981">
    <property type="term" value="F:DNA-binding transcription factor activity, RNA polymerase II-specific"/>
    <property type="evidence" value="ECO:0007669"/>
    <property type="project" value="InterPro"/>
</dbReference>
<dbReference type="InterPro" id="IPR036864">
    <property type="entry name" value="Zn2-C6_fun-type_DNA-bd_sf"/>
</dbReference>
<dbReference type="PANTHER" id="PTHR31069:SF12">
    <property type="entry name" value="TRANSCRIPTION FACTOR DOMAIN-CONTAINING PROTEIN"/>
    <property type="match status" value="1"/>
</dbReference>
<dbReference type="InterPro" id="IPR001138">
    <property type="entry name" value="Zn2Cys6_DnaBD"/>
</dbReference>
<dbReference type="SUPFAM" id="SSF57701">
    <property type="entry name" value="Zn2/Cys6 DNA-binding domain"/>
    <property type="match status" value="1"/>
</dbReference>
<evidence type="ECO:0000313" key="7">
    <source>
        <dbReference type="EMBL" id="WPK25067.1"/>
    </source>
</evidence>
<keyword evidence="5" id="KW-0472">Membrane</keyword>
<dbReference type="PROSITE" id="PS00463">
    <property type="entry name" value="ZN2_CY6_FUNGAL_1"/>
    <property type="match status" value="1"/>
</dbReference>
<feature type="transmembrane region" description="Helical" evidence="5">
    <location>
        <begin position="571"/>
        <end position="590"/>
    </location>
</feature>
<keyword evidence="5" id="KW-1133">Transmembrane helix</keyword>